<dbReference type="PIRSF" id="PIRSF000386">
    <property type="entry name" value="tRNA_mtase"/>
    <property type="match status" value="1"/>
</dbReference>
<dbReference type="AlphaFoldDB" id="A0A5B8XI14"/>
<dbReference type="OrthoDB" id="9807416at2"/>
<dbReference type="RefSeq" id="WP_146820938.1">
    <property type="nucleotide sequence ID" value="NZ_CP029077.1"/>
</dbReference>
<dbReference type="InterPro" id="IPR029028">
    <property type="entry name" value="Alpha/beta_knot_MTases"/>
</dbReference>
<evidence type="ECO:0000256" key="2">
    <source>
        <dbReference type="ARBA" id="ARBA00004496"/>
    </source>
</evidence>
<dbReference type="EMBL" id="CP029077">
    <property type="protein sequence ID" value="QED23674.1"/>
    <property type="molecule type" value="Genomic_DNA"/>
</dbReference>
<evidence type="ECO:0000256" key="16">
    <source>
        <dbReference type="PIRSR" id="PIRSR000386-1"/>
    </source>
</evidence>
<gene>
    <name evidence="15" type="primary">trmD</name>
    <name evidence="18" type="ORF">Deia_00887</name>
</gene>
<evidence type="ECO:0000256" key="3">
    <source>
        <dbReference type="ARBA" id="ARBA00007630"/>
    </source>
</evidence>
<proteinExistence type="inferred from homology"/>
<evidence type="ECO:0000259" key="17">
    <source>
        <dbReference type="Pfam" id="PF01746"/>
    </source>
</evidence>
<dbReference type="GO" id="GO:0002939">
    <property type="term" value="P:tRNA N1-guanine methylation"/>
    <property type="evidence" value="ECO:0007669"/>
    <property type="project" value="TreeGrafter"/>
</dbReference>
<protein>
    <recommendedName>
        <fullName evidence="6 15">tRNA (guanine-N(1)-)-methyltransferase</fullName>
        <ecNumber evidence="5 15">2.1.1.228</ecNumber>
    </recommendedName>
    <alternativeName>
        <fullName evidence="12 15">M1G-methyltransferase</fullName>
    </alternativeName>
    <alternativeName>
        <fullName evidence="13 15">tRNA [GM37] methyltransferase</fullName>
    </alternativeName>
</protein>
<feature type="binding site" evidence="15 16">
    <location>
        <begin position="141"/>
        <end position="146"/>
    </location>
    <ligand>
        <name>S-adenosyl-L-methionine</name>
        <dbReference type="ChEBI" id="CHEBI:59789"/>
    </ligand>
</feature>
<keyword evidence="7 15" id="KW-0963">Cytoplasm</keyword>
<keyword evidence="10 15" id="KW-0949">S-adenosyl-L-methionine</keyword>
<dbReference type="HAMAP" id="MF_00605">
    <property type="entry name" value="TrmD"/>
    <property type="match status" value="1"/>
</dbReference>
<keyword evidence="8 15" id="KW-0489">Methyltransferase</keyword>
<dbReference type="InterPro" id="IPR029026">
    <property type="entry name" value="tRNA_m1G_MTases_N"/>
</dbReference>
<keyword evidence="19" id="KW-1185">Reference proteome</keyword>
<dbReference type="GO" id="GO:0005829">
    <property type="term" value="C:cytosol"/>
    <property type="evidence" value="ECO:0007669"/>
    <property type="project" value="TreeGrafter"/>
</dbReference>
<dbReference type="SUPFAM" id="SSF75217">
    <property type="entry name" value="alpha/beta knot"/>
    <property type="match status" value="1"/>
</dbReference>
<evidence type="ECO:0000256" key="13">
    <source>
        <dbReference type="ARBA" id="ARBA00033392"/>
    </source>
</evidence>
<evidence type="ECO:0000256" key="9">
    <source>
        <dbReference type="ARBA" id="ARBA00022679"/>
    </source>
</evidence>
<keyword evidence="11 15" id="KW-0819">tRNA processing</keyword>
<evidence type="ECO:0000256" key="7">
    <source>
        <dbReference type="ARBA" id="ARBA00022490"/>
    </source>
</evidence>
<evidence type="ECO:0000256" key="12">
    <source>
        <dbReference type="ARBA" id="ARBA00029736"/>
    </source>
</evidence>
<comment type="caution">
    <text evidence="15">Lacks conserved residue(s) required for the propagation of feature annotation.</text>
</comment>
<dbReference type="Pfam" id="PF01746">
    <property type="entry name" value="tRNA_m1G_MT"/>
    <property type="match status" value="1"/>
</dbReference>
<name>A0A5B8XI14_9RICK</name>
<keyword evidence="9 15" id="KW-0808">Transferase</keyword>
<dbReference type="Proteomes" id="UP000321934">
    <property type="component" value="Chromosome"/>
</dbReference>
<sequence>MLVRIFTAYPEYFQNNLTVSLLKNAMETGVWSLEIVNLRDFGDGKHKKIDDTTYGGGNGLVMRPDILESAICAKIPNAQQFLSLNPSENRLLCLTSPRGIQFSQKTASQIAKLDEINIICNRFEAVDERIIDKYNIREISIGNYVLLGGEVAVCVILEASLRLLPKFLKNNETVDEESFSKALNGKLEYPQYTKPQIWNEISVPSVLLDGNHQEIAKWRAENTREPEENDDIYK</sequence>
<feature type="domain" description="tRNA methyltransferase TRMD/TRM10-type" evidence="17">
    <location>
        <begin position="1"/>
        <end position="225"/>
    </location>
</feature>
<comment type="subunit">
    <text evidence="4 15">Homodimer.</text>
</comment>
<comment type="subcellular location">
    <subcellularLocation>
        <location evidence="2 15">Cytoplasm</location>
    </subcellularLocation>
</comment>
<dbReference type="Gene3D" id="3.40.1280.10">
    <property type="match status" value="1"/>
</dbReference>
<evidence type="ECO:0000313" key="19">
    <source>
        <dbReference type="Proteomes" id="UP000321934"/>
    </source>
</evidence>
<evidence type="ECO:0000256" key="6">
    <source>
        <dbReference type="ARBA" id="ARBA00014679"/>
    </source>
</evidence>
<dbReference type="PANTHER" id="PTHR46417">
    <property type="entry name" value="TRNA (GUANINE-N(1)-)-METHYLTRANSFERASE"/>
    <property type="match status" value="1"/>
</dbReference>
<comment type="similarity">
    <text evidence="3 15">Belongs to the RNA methyltransferase TrmD family.</text>
</comment>
<evidence type="ECO:0000256" key="5">
    <source>
        <dbReference type="ARBA" id="ARBA00012807"/>
    </source>
</evidence>
<comment type="function">
    <text evidence="1 15">Specifically methylates guanosine-37 in various tRNAs.</text>
</comment>
<evidence type="ECO:0000256" key="8">
    <source>
        <dbReference type="ARBA" id="ARBA00022603"/>
    </source>
</evidence>
<dbReference type="NCBIfam" id="NF000648">
    <property type="entry name" value="PRK00026.1"/>
    <property type="match status" value="1"/>
</dbReference>
<dbReference type="GO" id="GO:0052906">
    <property type="term" value="F:tRNA (guanine(37)-N1)-methyltransferase activity"/>
    <property type="evidence" value="ECO:0007669"/>
    <property type="project" value="UniProtKB-UniRule"/>
</dbReference>
<dbReference type="PANTHER" id="PTHR46417:SF1">
    <property type="entry name" value="TRNA (GUANINE-N(1)-)-METHYLTRANSFERASE"/>
    <property type="match status" value="1"/>
</dbReference>
<evidence type="ECO:0000256" key="10">
    <source>
        <dbReference type="ARBA" id="ARBA00022691"/>
    </source>
</evidence>
<evidence type="ECO:0000256" key="11">
    <source>
        <dbReference type="ARBA" id="ARBA00022694"/>
    </source>
</evidence>
<evidence type="ECO:0000256" key="15">
    <source>
        <dbReference type="HAMAP-Rule" id="MF_00605"/>
    </source>
</evidence>
<dbReference type="EC" id="2.1.1.228" evidence="5 15"/>
<evidence type="ECO:0000313" key="18">
    <source>
        <dbReference type="EMBL" id="QED23674.1"/>
    </source>
</evidence>
<evidence type="ECO:0000256" key="1">
    <source>
        <dbReference type="ARBA" id="ARBA00002634"/>
    </source>
</evidence>
<organism evidence="18 19">
    <name type="scientific">Candidatus Deianiraea vastatrix</name>
    <dbReference type="NCBI Taxonomy" id="2163644"/>
    <lineage>
        <taxon>Bacteria</taxon>
        <taxon>Pseudomonadati</taxon>
        <taxon>Pseudomonadota</taxon>
        <taxon>Alphaproteobacteria</taxon>
        <taxon>Rickettsiales</taxon>
        <taxon>Candidatus Deianiraeaceae</taxon>
        <taxon>Candidatus Deianiraea</taxon>
    </lineage>
</organism>
<dbReference type="InterPro" id="IPR002649">
    <property type="entry name" value="tRNA_m1G_MeTrfase_TrmD"/>
</dbReference>
<reference evidence="18 19" key="1">
    <citation type="journal article" date="2019" name="ISME J.">
        <title>Deianiraea, an extracellular bacterium associated with the ciliate Paramecium, suggests an alternative scenario for the evolution of Rickettsiales.</title>
        <authorList>
            <person name="Castelli M."/>
            <person name="Sabaneyeva E."/>
            <person name="Lanzoni O."/>
            <person name="Lebedeva N."/>
            <person name="Floriano A.M."/>
            <person name="Gaiarsa S."/>
            <person name="Benken K."/>
            <person name="Modeo L."/>
            <person name="Bandi C."/>
            <person name="Potekhin A."/>
            <person name="Sassera D."/>
            <person name="Petroni G."/>
        </authorList>
    </citation>
    <scope>NUCLEOTIDE SEQUENCE [LARGE SCALE GENOMIC DNA]</scope>
    <source>
        <strain evidence="18">CyL4-1</strain>
    </source>
</reference>
<dbReference type="InterPro" id="IPR023148">
    <property type="entry name" value="tRNA_m1G_MeTrfase_C_sf"/>
</dbReference>
<dbReference type="InterPro" id="IPR016009">
    <property type="entry name" value="tRNA_MeTrfase_TRMD/TRM10"/>
</dbReference>
<dbReference type="Gene3D" id="1.10.1270.20">
    <property type="entry name" value="tRNA(m1g37)methyltransferase, domain 2"/>
    <property type="match status" value="1"/>
</dbReference>
<comment type="catalytic activity">
    <reaction evidence="14 15">
        <text>guanosine(37) in tRNA + S-adenosyl-L-methionine = N(1)-methylguanosine(37) in tRNA + S-adenosyl-L-homocysteine + H(+)</text>
        <dbReference type="Rhea" id="RHEA:36899"/>
        <dbReference type="Rhea" id="RHEA-COMP:10145"/>
        <dbReference type="Rhea" id="RHEA-COMP:10147"/>
        <dbReference type="ChEBI" id="CHEBI:15378"/>
        <dbReference type="ChEBI" id="CHEBI:57856"/>
        <dbReference type="ChEBI" id="CHEBI:59789"/>
        <dbReference type="ChEBI" id="CHEBI:73542"/>
        <dbReference type="ChEBI" id="CHEBI:74269"/>
        <dbReference type="EC" id="2.1.1.228"/>
    </reaction>
</comment>
<accession>A0A5B8XI14</accession>
<evidence type="ECO:0000256" key="14">
    <source>
        <dbReference type="ARBA" id="ARBA00047783"/>
    </source>
</evidence>
<evidence type="ECO:0000256" key="4">
    <source>
        <dbReference type="ARBA" id="ARBA00011738"/>
    </source>
</evidence>